<evidence type="ECO:0000256" key="3">
    <source>
        <dbReference type="ARBA" id="ARBA00022448"/>
    </source>
</evidence>
<keyword evidence="7 8" id="KW-0472">Membrane</keyword>
<accession>A0A336JL93</accession>
<evidence type="ECO:0000256" key="4">
    <source>
        <dbReference type="ARBA" id="ARBA00022475"/>
    </source>
</evidence>
<evidence type="ECO:0000313" key="11">
    <source>
        <dbReference type="Proteomes" id="UP000252631"/>
    </source>
</evidence>
<feature type="transmembrane region" description="Helical" evidence="8">
    <location>
        <begin position="193"/>
        <end position="211"/>
    </location>
</feature>
<dbReference type="InterPro" id="IPR011606">
    <property type="entry name" value="Brnchd-chn_aa_trnsp_permease"/>
</dbReference>
<feature type="transmembrane region" description="Helical" evidence="8">
    <location>
        <begin position="217"/>
        <end position="240"/>
    </location>
</feature>
<keyword evidence="4" id="KW-1003">Cell membrane</keyword>
<reference evidence="10 11" key="1">
    <citation type="submission" date="2017-08" db="EMBL/GenBank/DDBJ databases">
        <authorList>
            <person name="de Groot N.N."/>
        </authorList>
    </citation>
    <scope>NUCLEOTIDE SEQUENCE [LARGE SCALE GENOMIC DNA]</scope>
    <source>
        <strain evidence="10 11">JA575</strain>
    </source>
</reference>
<reference evidence="9 12" key="2">
    <citation type="submission" date="2018-07" db="EMBL/GenBank/DDBJ databases">
        <title>Genomic Encyclopedia of Archaeal and Bacterial Type Strains, Phase II (KMG-II): from individual species to whole genera.</title>
        <authorList>
            <person name="Goeker M."/>
        </authorList>
    </citation>
    <scope>NUCLEOTIDE SEQUENCE [LARGE SCALE GENOMIC DNA]</scope>
    <source>
        <strain evidence="9 12">JA575</strain>
    </source>
</reference>
<dbReference type="AlphaFoldDB" id="A0A336JL93"/>
<dbReference type="EMBL" id="QRDT01000007">
    <property type="protein sequence ID" value="RED37510.1"/>
    <property type="molecule type" value="Genomic_DNA"/>
</dbReference>
<organism evidence="10 11">
    <name type="scientific">Rhodopseudomonas pentothenatexigens</name>
    <dbReference type="NCBI Taxonomy" id="999699"/>
    <lineage>
        <taxon>Bacteria</taxon>
        <taxon>Pseudomonadati</taxon>
        <taxon>Pseudomonadota</taxon>
        <taxon>Alphaproteobacteria</taxon>
        <taxon>Hyphomicrobiales</taxon>
        <taxon>Nitrobacteraceae</taxon>
        <taxon>Rhodopseudomonas</taxon>
    </lineage>
</organism>
<comment type="similarity">
    <text evidence="2">Belongs to the AzlC family.</text>
</comment>
<proteinExistence type="inferred from homology"/>
<evidence type="ECO:0000256" key="8">
    <source>
        <dbReference type="SAM" id="Phobius"/>
    </source>
</evidence>
<feature type="transmembrane region" description="Helical" evidence="8">
    <location>
        <begin position="35"/>
        <end position="61"/>
    </location>
</feature>
<feature type="transmembrane region" description="Helical" evidence="8">
    <location>
        <begin position="73"/>
        <end position="92"/>
    </location>
</feature>
<dbReference type="GO" id="GO:1903785">
    <property type="term" value="P:L-valine transmembrane transport"/>
    <property type="evidence" value="ECO:0007669"/>
    <property type="project" value="TreeGrafter"/>
</dbReference>
<protein>
    <submittedName>
        <fullName evidence="9 10">Branched-subunit amino acid permease</fullName>
    </submittedName>
</protein>
<evidence type="ECO:0000313" key="12">
    <source>
        <dbReference type="Proteomes" id="UP000256343"/>
    </source>
</evidence>
<gene>
    <name evidence="9" type="ORF">BJ125_10785</name>
    <name evidence="10" type="ORF">SAMN05892882_10785</name>
</gene>
<dbReference type="PANTHER" id="PTHR34979:SF1">
    <property type="entry name" value="INNER MEMBRANE PROTEIN YGAZ"/>
    <property type="match status" value="1"/>
</dbReference>
<evidence type="ECO:0000256" key="7">
    <source>
        <dbReference type="ARBA" id="ARBA00023136"/>
    </source>
</evidence>
<evidence type="ECO:0000313" key="10">
    <source>
        <dbReference type="EMBL" id="SSW90477.1"/>
    </source>
</evidence>
<comment type="subcellular location">
    <subcellularLocation>
        <location evidence="1">Cell membrane</location>
        <topology evidence="1">Multi-pass membrane protein</topology>
    </subcellularLocation>
</comment>
<dbReference type="Pfam" id="PF03591">
    <property type="entry name" value="AzlC"/>
    <property type="match status" value="1"/>
</dbReference>
<dbReference type="Proteomes" id="UP000256343">
    <property type="component" value="Unassembled WGS sequence"/>
</dbReference>
<evidence type="ECO:0000256" key="5">
    <source>
        <dbReference type="ARBA" id="ARBA00022692"/>
    </source>
</evidence>
<dbReference type="GO" id="GO:0005886">
    <property type="term" value="C:plasma membrane"/>
    <property type="evidence" value="ECO:0007669"/>
    <property type="project" value="UniProtKB-SubCell"/>
</dbReference>
<keyword evidence="5 8" id="KW-0812">Transmembrane</keyword>
<dbReference type="PANTHER" id="PTHR34979">
    <property type="entry name" value="INNER MEMBRANE PROTEIN YGAZ"/>
    <property type="match status" value="1"/>
</dbReference>
<evidence type="ECO:0000313" key="9">
    <source>
        <dbReference type="EMBL" id="RED37510.1"/>
    </source>
</evidence>
<evidence type="ECO:0000256" key="1">
    <source>
        <dbReference type="ARBA" id="ARBA00004651"/>
    </source>
</evidence>
<dbReference type="Proteomes" id="UP000252631">
    <property type="component" value="Unassembled WGS sequence"/>
</dbReference>
<keyword evidence="3" id="KW-0813">Transport</keyword>
<evidence type="ECO:0000256" key="6">
    <source>
        <dbReference type="ARBA" id="ARBA00022989"/>
    </source>
</evidence>
<feature type="transmembrane region" description="Helical" evidence="8">
    <location>
        <begin position="160"/>
        <end position="184"/>
    </location>
</feature>
<evidence type="ECO:0000256" key="2">
    <source>
        <dbReference type="ARBA" id="ARBA00010735"/>
    </source>
</evidence>
<name>A0A336JL93_9BRAD</name>
<dbReference type="EMBL" id="UFQQ01000007">
    <property type="protein sequence ID" value="SSW90477.1"/>
    <property type="molecule type" value="Genomic_DNA"/>
</dbReference>
<keyword evidence="6 8" id="KW-1133">Transmembrane helix</keyword>
<sequence>MLDLALRSHHAMVGNADQTMTTHIQKAPAYWSRDAIWPGIVAIGPMLPGTLAFGMAFGALCAQKNFTLAEVEVMMATVYGGLSQFVAVQAWPDRLTPSTIAALALLTTTVNIRFFLMTASMRPWLGTLPAWQVYPPLLLVTDGGWLAAMRYREHGGANAWFYTGGAVVLYLVWLVSAIPGFLLAEQLADPKKFGVDIAMPAFFAALLVPAWKGARRAIPWVVSGAVALIVHWLVPGYWFIIAGALSGAITAGLMDEPPPHAAQPGQAS</sequence>
<feature type="transmembrane region" description="Helical" evidence="8">
    <location>
        <begin position="98"/>
        <end position="116"/>
    </location>
</feature>
<keyword evidence="12" id="KW-1185">Reference proteome</keyword>